<name>A0A6G1G1U5_9PEZI</name>
<proteinExistence type="predicted"/>
<feature type="compositionally biased region" description="Low complexity" evidence="1">
    <location>
        <begin position="186"/>
        <end position="205"/>
    </location>
</feature>
<dbReference type="RefSeq" id="XP_033533619.1">
    <property type="nucleotide sequence ID" value="XM_033676660.1"/>
</dbReference>
<feature type="compositionally biased region" description="Polar residues" evidence="1">
    <location>
        <begin position="24"/>
        <end position="33"/>
    </location>
</feature>
<feature type="compositionally biased region" description="Pro residues" evidence="1">
    <location>
        <begin position="175"/>
        <end position="185"/>
    </location>
</feature>
<evidence type="ECO:0000313" key="4">
    <source>
        <dbReference type="RefSeq" id="XP_033533619.1"/>
    </source>
</evidence>
<dbReference type="OrthoDB" id="4203030at2759"/>
<gene>
    <name evidence="2 4" type="ORF">P152DRAFT_40256</name>
</gene>
<dbReference type="GeneID" id="54417230"/>
<protein>
    <submittedName>
        <fullName evidence="2 4">Uncharacterized protein</fullName>
    </submittedName>
</protein>
<dbReference type="EMBL" id="ML975159">
    <property type="protein sequence ID" value="KAF1811988.1"/>
    <property type="molecule type" value="Genomic_DNA"/>
</dbReference>
<sequence length="383" mass="40241">MSRNLLDIDLPIEPLPLYRRDPETSSTLSSAPSYVSEAPTYYSQRPQPASERTSEDNIRLPSNSGNHASNSNAIPTPLVPHVEESTPSTFQRPPAPRYAPGFAPRPEGPQAHFDMRSYQVGNFNTFNANRQLHAVATRRAKQAAKQAGYKRSATSLPTAGPSSQPTRLPRTVTAPHPPPLAPRSPSPIHLTSPASSSSLLPATAANTHNTASPHEDPDLVGEAAASRARASRQYREACVGPSSARTVMATAAQYRALAGASAAGASAAGASAREQGGDFGAENKAWDFLVGQMSDWGERERGWSRFRERVVRIGTERRRGVGGGEAGGSGRASGVGGTAGSRAVVSSSSMVIDSGTERGFGAFGVGAGMGGRLGGRKEWGSRM</sequence>
<feature type="region of interest" description="Disordered" evidence="1">
    <location>
        <begin position="1"/>
        <end position="112"/>
    </location>
</feature>
<feature type="region of interest" description="Disordered" evidence="1">
    <location>
        <begin position="136"/>
        <end position="227"/>
    </location>
</feature>
<feature type="region of interest" description="Disordered" evidence="1">
    <location>
        <begin position="319"/>
        <end position="340"/>
    </location>
</feature>
<dbReference type="Proteomes" id="UP000504638">
    <property type="component" value="Unplaced"/>
</dbReference>
<feature type="compositionally biased region" description="Low complexity" evidence="1">
    <location>
        <begin position="1"/>
        <end position="17"/>
    </location>
</feature>
<reference evidence="4" key="3">
    <citation type="submission" date="2025-04" db="UniProtKB">
        <authorList>
            <consortium name="RefSeq"/>
        </authorList>
    </citation>
    <scope>IDENTIFICATION</scope>
    <source>
        <strain evidence="4">CBS 781.70</strain>
    </source>
</reference>
<evidence type="ECO:0000313" key="2">
    <source>
        <dbReference type="EMBL" id="KAF1811988.1"/>
    </source>
</evidence>
<keyword evidence="3" id="KW-1185">Reference proteome</keyword>
<organism evidence="2">
    <name type="scientific">Eremomyces bilateralis CBS 781.70</name>
    <dbReference type="NCBI Taxonomy" id="1392243"/>
    <lineage>
        <taxon>Eukaryota</taxon>
        <taxon>Fungi</taxon>
        <taxon>Dikarya</taxon>
        <taxon>Ascomycota</taxon>
        <taxon>Pezizomycotina</taxon>
        <taxon>Dothideomycetes</taxon>
        <taxon>Dothideomycetes incertae sedis</taxon>
        <taxon>Eremomycetales</taxon>
        <taxon>Eremomycetaceae</taxon>
        <taxon>Eremomyces</taxon>
    </lineage>
</organism>
<evidence type="ECO:0000313" key="3">
    <source>
        <dbReference type="Proteomes" id="UP000504638"/>
    </source>
</evidence>
<accession>A0A6G1G1U5</accession>
<feature type="compositionally biased region" description="Polar residues" evidence="1">
    <location>
        <begin position="152"/>
        <end position="166"/>
    </location>
</feature>
<reference evidence="4" key="2">
    <citation type="submission" date="2020-04" db="EMBL/GenBank/DDBJ databases">
        <authorList>
            <consortium name="NCBI Genome Project"/>
        </authorList>
    </citation>
    <scope>NUCLEOTIDE SEQUENCE</scope>
    <source>
        <strain evidence="4">CBS 781.70</strain>
    </source>
</reference>
<evidence type="ECO:0000256" key="1">
    <source>
        <dbReference type="SAM" id="MobiDB-lite"/>
    </source>
</evidence>
<reference evidence="2 4" key="1">
    <citation type="submission" date="2020-01" db="EMBL/GenBank/DDBJ databases">
        <authorList>
            <consortium name="DOE Joint Genome Institute"/>
            <person name="Haridas S."/>
            <person name="Albert R."/>
            <person name="Binder M."/>
            <person name="Bloem J."/>
            <person name="Labutti K."/>
            <person name="Salamov A."/>
            <person name="Andreopoulos B."/>
            <person name="Baker S.E."/>
            <person name="Barry K."/>
            <person name="Bills G."/>
            <person name="Bluhm B.H."/>
            <person name="Cannon C."/>
            <person name="Castanera R."/>
            <person name="Culley D.E."/>
            <person name="Daum C."/>
            <person name="Ezra D."/>
            <person name="Gonzalez J.B."/>
            <person name="Henrissat B."/>
            <person name="Kuo A."/>
            <person name="Liang C."/>
            <person name="Lipzen A."/>
            <person name="Lutzoni F."/>
            <person name="Magnuson J."/>
            <person name="Mondo S."/>
            <person name="Nolan M."/>
            <person name="Ohm R."/>
            <person name="Pangilinan J."/>
            <person name="Park H.-J."/>
            <person name="Ramirez L."/>
            <person name="Alfaro M."/>
            <person name="Sun H."/>
            <person name="Tritt A."/>
            <person name="Yoshinaga Y."/>
            <person name="Zwiers L.-H."/>
            <person name="Turgeon B.G."/>
            <person name="Goodwin S.B."/>
            <person name="Spatafora J.W."/>
            <person name="Crous P.W."/>
            <person name="Grigoriev I.V."/>
        </authorList>
    </citation>
    <scope>NUCLEOTIDE SEQUENCE</scope>
    <source>
        <strain evidence="2 4">CBS 781.70</strain>
    </source>
</reference>
<feature type="compositionally biased region" description="Polar residues" evidence="1">
    <location>
        <begin position="41"/>
        <end position="51"/>
    </location>
</feature>
<feature type="compositionally biased region" description="Low complexity" evidence="1">
    <location>
        <begin position="62"/>
        <end position="73"/>
    </location>
</feature>
<feature type="compositionally biased region" description="Gly residues" evidence="1">
    <location>
        <begin position="321"/>
        <end position="339"/>
    </location>
</feature>
<dbReference type="AlphaFoldDB" id="A0A6G1G1U5"/>